<evidence type="ECO:0000313" key="2">
    <source>
        <dbReference type="EMBL" id="SMX79708.1"/>
    </source>
</evidence>
<dbReference type="RefSeq" id="WP_101624058.1">
    <property type="nucleotide sequence ID" value="NZ_FXZC01000003.1"/>
</dbReference>
<dbReference type="EMBL" id="FXZC01000003">
    <property type="protein sequence ID" value="SMX79708.1"/>
    <property type="molecule type" value="Genomic_DNA"/>
</dbReference>
<accession>A0A2H1IX46</accession>
<feature type="region of interest" description="Disordered" evidence="1">
    <location>
        <begin position="1"/>
        <end position="27"/>
    </location>
</feature>
<feature type="compositionally biased region" description="Basic and acidic residues" evidence="1">
    <location>
        <begin position="1"/>
        <end position="15"/>
    </location>
</feature>
<evidence type="ECO:0000313" key="3">
    <source>
        <dbReference type="Proteomes" id="UP000234333"/>
    </source>
</evidence>
<name>A0A2H1IX46_9MICO</name>
<dbReference type="Proteomes" id="UP000234333">
    <property type="component" value="Unassembled WGS sequence"/>
</dbReference>
<evidence type="ECO:0000256" key="1">
    <source>
        <dbReference type="SAM" id="MobiDB-lite"/>
    </source>
</evidence>
<sequence>MSGKNIDKSGWDPRKCQAASKKRPGEQCGAYPVRGLTVCRAHGGASKKSRAAAARNLEQEKLARVARRLGTPHDNLDPAQALLDLVAAKAGEVEWLRHQVETLEHEGDLWWGETKVVAKDNPELGAQFDRTEEARQHIVYAMLHKAQDQLARYAAETLKAGVDERQVRVAERTGEQFEAVLTSLLTAINATPEQMRTAATEIPRILRDAAGGRT</sequence>
<proteinExistence type="predicted"/>
<protein>
    <submittedName>
        <fullName evidence="2">Uncharacterized protein</fullName>
    </submittedName>
</protein>
<dbReference type="AlphaFoldDB" id="A0A2H1IX46"/>
<organism evidence="2 3">
    <name type="scientific">Brevibacterium casei CIP 102111</name>
    <dbReference type="NCBI Taxonomy" id="1255625"/>
    <lineage>
        <taxon>Bacteria</taxon>
        <taxon>Bacillati</taxon>
        <taxon>Actinomycetota</taxon>
        <taxon>Actinomycetes</taxon>
        <taxon>Micrococcales</taxon>
        <taxon>Brevibacteriaceae</taxon>
        <taxon>Brevibacterium</taxon>
    </lineage>
</organism>
<reference evidence="2 3" key="1">
    <citation type="submission" date="2017-03" db="EMBL/GenBank/DDBJ databases">
        <authorList>
            <person name="Afonso C.L."/>
            <person name="Miller P.J."/>
            <person name="Scott M.A."/>
            <person name="Spackman E."/>
            <person name="Goraichik I."/>
            <person name="Dimitrov K.M."/>
            <person name="Suarez D.L."/>
            <person name="Swayne D.E."/>
        </authorList>
    </citation>
    <scope>NUCLEOTIDE SEQUENCE [LARGE SCALE GENOMIC DNA]</scope>
    <source>
        <strain evidence="2 3">CIP 102111</strain>
    </source>
</reference>
<gene>
    <name evidence="2" type="ORF">BC102111_01677</name>
</gene>